<dbReference type="OrthoDB" id="9779865at2"/>
<feature type="region of interest" description="Disordered" evidence="1">
    <location>
        <begin position="29"/>
        <end position="56"/>
    </location>
</feature>
<evidence type="ECO:0000259" key="2">
    <source>
        <dbReference type="Pfam" id="PF11350"/>
    </source>
</evidence>
<protein>
    <submittedName>
        <fullName evidence="3">DUF3152 domain-containing protein</fullName>
    </submittedName>
</protein>
<dbReference type="KEGG" id="fsl:EJO69_08140"/>
<feature type="domain" description="DUF3152" evidence="2">
    <location>
        <begin position="77"/>
        <end position="204"/>
    </location>
</feature>
<dbReference type="Proteomes" id="UP000270021">
    <property type="component" value="Chromosome"/>
</dbReference>
<dbReference type="EMBL" id="CP034438">
    <property type="protein sequence ID" value="AZN30280.1"/>
    <property type="molecule type" value="Genomic_DNA"/>
</dbReference>
<reference evidence="3 4" key="1">
    <citation type="submission" date="2018-12" db="EMBL/GenBank/DDBJ databases">
        <title>Complete genome sequence of Flaviflexus salsibiostraticola KCTC 33148.</title>
        <authorList>
            <person name="Bae J.-W."/>
        </authorList>
    </citation>
    <scope>NUCLEOTIDE SEQUENCE [LARGE SCALE GENOMIC DNA]</scope>
    <source>
        <strain evidence="3 4">KCTC 33148</strain>
    </source>
</reference>
<sequence length="216" mass="22858">MLRYLIVIPALAASLAAIDDGFGSASKEGESLGGLHRADQPKAGSGEFEEAAASPDVPERARTIGAAVLTERELLVDGDAFAEFVFDTLNDDRGWGGDGSVAFVPAGEDADLTIRLATPATVDELCAPLNTNGYTSCRVGDELVLNVDRWAGATEEFVEAGGTLDEYRAYLLNHEAGHYLGHGHVEVCAEDGRAPVMLQQTLDLRGCEPNGWPNIA</sequence>
<gene>
    <name evidence="3" type="ORF">EJO69_08140</name>
</gene>
<evidence type="ECO:0000256" key="1">
    <source>
        <dbReference type="SAM" id="MobiDB-lite"/>
    </source>
</evidence>
<dbReference type="AlphaFoldDB" id="A0A3Q8WU03"/>
<proteinExistence type="predicted"/>
<keyword evidence="4" id="KW-1185">Reference proteome</keyword>
<dbReference type="InterPro" id="IPR022603">
    <property type="entry name" value="DUF3152"/>
</dbReference>
<organism evidence="3 4">
    <name type="scientific">Flaviflexus salsibiostraticola</name>
    <dbReference type="NCBI Taxonomy" id="1282737"/>
    <lineage>
        <taxon>Bacteria</taxon>
        <taxon>Bacillati</taxon>
        <taxon>Actinomycetota</taxon>
        <taxon>Actinomycetes</taxon>
        <taxon>Actinomycetales</taxon>
        <taxon>Actinomycetaceae</taxon>
        <taxon>Flaviflexus</taxon>
    </lineage>
</organism>
<name>A0A3Q8WU03_9ACTO</name>
<accession>A0A3Q8WU03</accession>
<dbReference type="Pfam" id="PF11350">
    <property type="entry name" value="DUF3152"/>
    <property type="match status" value="1"/>
</dbReference>
<dbReference type="SUPFAM" id="SSF55486">
    <property type="entry name" value="Metalloproteases ('zincins'), catalytic domain"/>
    <property type="match status" value="1"/>
</dbReference>
<feature type="compositionally biased region" description="Low complexity" evidence="1">
    <location>
        <begin position="43"/>
        <end position="54"/>
    </location>
</feature>
<evidence type="ECO:0000313" key="3">
    <source>
        <dbReference type="EMBL" id="AZN30280.1"/>
    </source>
</evidence>
<evidence type="ECO:0000313" key="4">
    <source>
        <dbReference type="Proteomes" id="UP000270021"/>
    </source>
</evidence>
<dbReference type="RefSeq" id="WP_126040880.1">
    <property type="nucleotide sequence ID" value="NZ_CP034438.1"/>
</dbReference>